<gene>
    <name evidence="10" type="ORF">PPERSA_12585</name>
</gene>
<evidence type="ECO:0000256" key="1">
    <source>
        <dbReference type="ARBA" id="ARBA00022527"/>
    </source>
</evidence>
<evidence type="ECO:0000256" key="7">
    <source>
        <dbReference type="SAM" id="MobiDB-lite"/>
    </source>
</evidence>
<dbReference type="FunFam" id="3.30.200.20:FF:000091">
    <property type="entry name" value="Serine/threonine-protein kinase PLK"/>
    <property type="match status" value="1"/>
</dbReference>
<dbReference type="GO" id="GO:0005524">
    <property type="term" value="F:ATP binding"/>
    <property type="evidence" value="ECO:0007669"/>
    <property type="project" value="UniProtKB-KW"/>
</dbReference>
<keyword evidence="1" id="KW-0723">Serine/threonine-protein kinase</keyword>
<organism evidence="10 11">
    <name type="scientific">Pseudocohnilembus persalinus</name>
    <name type="common">Ciliate</name>
    <dbReference type="NCBI Taxonomy" id="266149"/>
    <lineage>
        <taxon>Eukaryota</taxon>
        <taxon>Sar</taxon>
        <taxon>Alveolata</taxon>
        <taxon>Ciliophora</taxon>
        <taxon>Intramacronucleata</taxon>
        <taxon>Oligohymenophorea</taxon>
        <taxon>Scuticociliatia</taxon>
        <taxon>Philasterida</taxon>
        <taxon>Pseudocohnilembidae</taxon>
        <taxon>Pseudocohnilembus</taxon>
    </lineage>
</organism>
<dbReference type="FunFam" id="1.10.510.10:FF:001669">
    <property type="entry name" value="Serine/threonine-protein kinase"/>
    <property type="match status" value="1"/>
</dbReference>
<keyword evidence="4" id="KW-0547">Nucleotide-binding</keyword>
<feature type="domain" description="POLO box" evidence="9">
    <location>
        <begin position="585"/>
        <end position="665"/>
    </location>
</feature>
<dbReference type="Pfam" id="PF00069">
    <property type="entry name" value="Pkinase"/>
    <property type="match status" value="1"/>
</dbReference>
<dbReference type="CDD" id="cd13117">
    <property type="entry name" value="POLO_box_2"/>
    <property type="match status" value="1"/>
</dbReference>
<dbReference type="InterPro" id="IPR008271">
    <property type="entry name" value="Ser/Thr_kinase_AS"/>
</dbReference>
<dbReference type="PROSITE" id="PS50011">
    <property type="entry name" value="PROTEIN_KINASE_DOM"/>
    <property type="match status" value="1"/>
</dbReference>
<dbReference type="CDD" id="cd13118">
    <property type="entry name" value="POLO_box_1"/>
    <property type="match status" value="1"/>
</dbReference>
<evidence type="ECO:0000256" key="5">
    <source>
        <dbReference type="ARBA" id="ARBA00022777"/>
    </source>
</evidence>
<dbReference type="InterPro" id="IPR000959">
    <property type="entry name" value="POLO_box_dom"/>
</dbReference>
<feature type="region of interest" description="Disordered" evidence="7">
    <location>
        <begin position="827"/>
        <end position="849"/>
    </location>
</feature>
<protein>
    <submittedName>
        <fullName evidence="10">Protein kinase-like domain</fullName>
    </submittedName>
</protein>
<accession>A0A0V0QCF8</accession>
<feature type="compositionally biased region" description="Low complexity" evidence="7">
    <location>
        <begin position="685"/>
        <end position="699"/>
    </location>
</feature>
<feature type="domain" description="POLO box" evidence="9">
    <location>
        <begin position="463"/>
        <end position="546"/>
    </location>
</feature>
<dbReference type="InterPro" id="IPR036947">
    <property type="entry name" value="POLO_box_dom_sf"/>
</dbReference>
<keyword evidence="5 10" id="KW-0418">Kinase</keyword>
<dbReference type="SMART" id="SM00220">
    <property type="entry name" value="S_TKc"/>
    <property type="match status" value="1"/>
</dbReference>
<evidence type="ECO:0000256" key="4">
    <source>
        <dbReference type="ARBA" id="ARBA00022741"/>
    </source>
</evidence>
<dbReference type="SUPFAM" id="SSF56112">
    <property type="entry name" value="Protein kinase-like (PK-like)"/>
    <property type="match status" value="1"/>
</dbReference>
<dbReference type="AlphaFoldDB" id="A0A0V0QCF8"/>
<keyword evidence="11" id="KW-1185">Reference proteome</keyword>
<dbReference type="InterPro" id="IPR033701">
    <property type="entry name" value="POLO_box_1"/>
</dbReference>
<dbReference type="PANTHER" id="PTHR24345:SF0">
    <property type="entry name" value="CELL CYCLE SERINE_THREONINE-PROTEIN KINASE CDC5_MSD2"/>
    <property type="match status" value="1"/>
</dbReference>
<dbReference type="Gene3D" id="1.10.510.10">
    <property type="entry name" value="Transferase(Phosphotransferase) domain 1"/>
    <property type="match status" value="1"/>
</dbReference>
<evidence type="ECO:0000259" key="9">
    <source>
        <dbReference type="PROSITE" id="PS50078"/>
    </source>
</evidence>
<name>A0A0V0QCF8_PSEPJ</name>
<dbReference type="GO" id="GO:0004674">
    <property type="term" value="F:protein serine/threonine kinase activity"/>
    <property type="evidence" value="ECO:0007669"/>
    <property type="project" value="UniProtKB-KW"/>
</dbReference>
<keyword evidence="6" id="KW-0067">ATP-binding</keyword>
<dbReference type="CDD" id="cd14099">
    <property type="entry name" value="STKc_PLK"/>
    <property type="match status" value="1"/>
</dbReference>
<dbReference type="InParanoid" id="A0A0V0QCF8"/>
<dbReference type="FunFam" id="3.30.1120.30:FF:000013">
    <property type="entry name" value="Serine/threonine-protein kinase PLK"/>
    <property type="match status" value="1"/>
</dbReference>
<proteinExistence type="predicted"/>
<feature type="domain" description="Protein kinase" evidence="8">
    <location>
        <begin position="38"/>
        <end position="294"/>
    </location>
</feature>
<keyword evidence="2" id="KW-0808">Transferase</keyword>
<dbReference type="EMBL" id="LDAU01000202">
    <property type="protein sequence ID" value="KRW99909.1"/>
    <property type="molecule type" value="Genomic_DNA"/>
</dbReference>
<dbReference type="Pfam" id="PF00659">
    <property type="entry name" value="POLO_box"/>
    <property type="match status" value="2"/>
</dbReference>
<dbReference type="OMA" id="IQIHKSM"/>
<evidence type="ECO:0000256" key="6">
    <source>
        <dbReference type="ARBA" id="ARBA00022840"/>
    </source>
</evidence>
<dbReference type="PROSITE" id="PS00108">
    <property type="entry name" value="PROTEIN_KINASE_ST"/>
    <property type="match status" value="1"/>
</dbReference>
<evidence type="ECO:0000256" key="3">
    <source>
        <dbReference type="ARBA" id="ARBA00022737"/>
    </source>
</evidence>
<keyword evidence="3" id="KW-0677">Repeat</keyword>
<evidence type="ECO:0000256" key="2">
    <source>
        <dbReference type="ARBA" id="ARBA00022679"/>
    </source>
</evidence>
<evidence type="ECO:0000313" key="10">
    <source>
        <dbReference type="EMBL" id="KRW99909.1"/>
    </source>
</evidence>
<dbReference type="InterPro" id="IPR033695">
    <property type="entry name" value="POLO_box_2"/>
</dbReference>
<feature type="compositionally biased region" description="Low complexity" evidence="7">
    <location>
        <begin position="827"/>
        <end position="843"/>
    </location>
</feature>
<dbReference type="InterPro" id="IPR011009">
    <property type="entry name" value="Kinase-like_dom_sf"/>
</dbReference>
<dbReference type="PROSITE" id="PS50078">
    <property type="entry name" value="POLO_BOX"/>
    <property type="match status" value="2"/>
</dbReference>
<dbReference type="GO" id="GO:0005634">
    <property type="term" value="C:nucleus"/>
    <property type="evidence" value="ECO:0007669"/>
    <property type="project" value="TreeGrafter"/>
</dbReference>
<evidence type="ECO:0000259" key="8">
    <source>
        <dbReference type="PROSITE" id="PS50011"/>
    </source>
</evidence>
<feature type="region of interest" description="Disordered" evidence="7">
    <location>
        <begin position="665"/>
        <end position="700"/>
    </location>
</feature>
<dbReference type="Proteomes" id="UP000054937">
    <property type="component" value="Unassembled WGS sequence"/>
</dbReference>
<sequence>MTSRHDYGNQNMYNQQEGCFETAKYIEEKTKTGNTKKYLKGKFLGKGGFAKCYEFTVCDTNKVVASKIIPKASLTKQRAKSKLMSEIKIHRSLNQANIVGFMHFFEDSENVYILLELCTNQTMNELIRRRKRLTELEVQCYMLQILNSVKYLHQHRVIHRDLKLGNLFLSEKMEIKLGDFGLATKLDHEGERKRTICGTPNYIAPEILEGSKRGHSYEVDVWSIGVIMYTLLIGKPPFETNDVKTTYKRIKQNDYSFPQNVVISSRAKDIITKILQTDPQKRPTIDQILGHQFFNNGGTIPKVLPVSTLACPPSASYVRQFLPQNNNFNCKEIMGNNSPRKMESTAPLNPSSALLREKKDFMNTDRNSQGLNYNRNNFNNYEFSKERQMIQSGGGQMKHMQTQENLNSVRNSLDKYNFKMGKTQTEVNLKTNNQFAFSSNTNTNNNNVGTIINGVCPPSSDLWVKKWVDYSSKYGLGYLLSTGQAGAFFNDSTKMILDKDGKKFEYIERKGQEREDNVTTHLLSDYPKELQKKITLLFHFKNYLEGEKEKENGIDGYKDQQVQITNGTATMEGISRSCKQSKNIYVKKWMKTKHAIMFRLSNKVVQVVFQDQTEIILSSELKIVTYVNKVHERLTFPLANALESSNQEMSKRLKYTKDILTHMLQNQGTSTNTNNNIVKKQSSQNEKQNTNLNNNSNNNYQERAPLQENKMILSQQRQNKHISNNGTQEKPIYFASKYTPSVESKTQYATNPIYGSLGKTLKTNNYQDENEILQQQQMTNRIQKQSSTNGFNLTGSAMNNQKYGLDNIQLLKSQSTIGRMSLLNNQQQQQNNNNNFMSNNNSQRKTEMI</sequence>
<dbReference type="PANTHER" id="PTHR24345">
    <property type="entry name" value="SERINE/THREONINE-PROTEIN KINASE PLK"/>
    <property type="match status" value="1"/>
</dbReference>
<dbReference type="Gene3D" id="3.30.200.20">
    <property type="entry name" value="Phosphorylase Kinase, domain 1"/>
    <property type="match status" value="1"/>
</dbReference>
<reference evidence="10 11" key="1">
    <citation type="journal article" date="2015" name="Sci. Rep.">
        <title>Genome of the facultative scuticociliatosis pathogen Pseudocohnilembus persalinus provides insight into its virulence through horizontal gene transfer.</title>
        <authorList>
            <person name="Xiong J."/>
            <person name="Wang G."/>
            <person name="Cheng J."/>
            <person name="Tian M."/>
            <person name="Pan X."/>
            <person name="Warren A."/>
            <person name="Jiang C."/>
            <person name="Yuan D."/>
            <person name="Miao W."/>
        </authorList>
    </citation>
    <scope>NUCLEOTIDE SEQUENCE [LARGE SCALE GENOMIC DNA]</scope>
    <source>
        <strain evidence="10">36N120E</strain>
    </source>
</reference>
<dbReference type="SUPFAM" id="SSF82615">
    <property type="entry name" value="Polo-box domain"/>
    <property type="match status" value="2"/>
</dbReference>
<evidence type="ECO:0000313" key="11">
    <source>
        <dbReference type="Proteomes" id="UP000054937"/>
    </source>
</evidence>
<dbReference type="OrthoDB" id="408964at2759"/>
<dbReference type="InterPro" id="IPR000719">
    <property type="entry name" value="Prot_kinase_dom"/>
</dbReference>
<comment type="caution">
    <text evidence="10">The sequence shown here is derived from an EMBL/GenBank/DDBJ whole genome shotgun (WGS) entry which is preliminary data.</text>
</comment>
<dbReference type="Gene3D" id="3.30.1120.30">
    <property type="entry name" value="POLO box domain"/>
    <property type="match status" value="2"/>
</dbReference>